<proteinExistence type="predicted"/>
<evidence type="ECO:0000256" key="2">
    <source>
        <dbReference type="ARBA" id="ARBA00022792"/>
    </source>
</evidence>
<dbReference type="EMBL" id="NWSH01000840">
    <property type="protein sequence ID" value="PCG73909.1"/>
    <property type="molecule type" value="Genomic_DNA"/>
</dbReference>
<dbReference type="SUPFAM" id="SSF81411">
    <property type="entry name" value="Mitochondrial cytochrome c oxidase subunit VIa"/>
    <property type="match status" value="1"/>
</dbReference>
<evidence type="ECO:0000256" key="1">
    <source>
        <dbReference type="ARBA" id="ARBA00004273"/>
    </source>
</evidence>
<keyword evidence="6" id="KW-1133">Transmembrane helix</keyword>
<keyword evidence="2" id="KW-0999">Mitochondrion inner membrane</keyword>
<keyword evidence="6" id="KW-0812">Transmembrane</keyword>
<dbReference type="STRING" id="7102.A0A2A4JQ15"/>
<name>A0A2A4JQ15_HELVI</name>
<dbReference type="GO" id="GO:0005743">
    <property type="term" value="C:mitochondrial inner membrane"/>
    <property type="evidence" value="ECO:0007669"/>
    <property type="project" value="UniProtKB-SubCell"/>
</dbReference>
<comment type="caution">
    <text evidence="7">The sequence shown here is derived from an EMBL/GenBank/DDBJ whole genome shotgun (WGS) entry which is preliminary data.</text>
</comment>
<keyword evidence="3" id="KW-0809">Transit peptide</keyword>
<keyword evidence="4" id="KW-0496">Mitochondrion</keyword>
<evidence type="ECO:0000256" key="4">
    <source>
        <dbReference type="ARBA" id="ARBA00023128"/>
    </source>
</evidence>
<keyword evidence="5 6" id="KW-0472">Membrane</keyword>
<evidence type="ECO:0000256" key="3">
    <source>
        <dbReference type="ARBA" id="ARBA00022946"/>
    </source>
</evidence>
<dbReference type="Gene3D" id="4.10.95.10">
    <property type="entry name" value="Cytochrome c oxidase, subunit VIa"/>
    <property type="match status" value="1"/>
</dbReference>
<dbReference type="InterPro" id="IPR036418">
    <property type="entry name" value="Cyt_c_oxidase_su6a_sf"/>
</dbReference>
<evidence type="ECO:0000256" key="5">
    <source>
        <dbReference type="ARBA" id="ARBA00023136"/>
    </source>
</evidence>
<dbReference type="InterPro" id="IPR001349">
    <property type="entry name" value="Cyt_c_oxidase_su6a"/>
</dbReference>
<comment type="subcellular location">
    <subcellularLocation>
        <location evidence="1">Mitochondrion inner membrane</location>
    </subcellularLocation>
</comment>
<feature type="transmembrane region" description="Helical" evidence="6">
    <location>
        <begin position="73"/>
        <end position="91"/>
    </location>
</feature>
<evidence type="ECO:0000256" key="6">
    <source>
        <dbReference type="SAM" id="Phobius"/>
    </source>
</evidence>
<accession>A0A2A4JQ15</accession>
<protein>
    <submittedName>
        <fullName evidence="7">Uncharacterized protein</fullName>
    </submittedName>
</protein>
<gene>
    <name evidence="7" type="ORF">B5V51_14140</name>
</gene>
<dbReference type="AlphaFoldDB" id="A0A2A4JQ15"/>
<dbReference type="Pfam" id="PF02046">
    <property type="entry name" value="COX6A"/>
    <property type="match status" value="1"/>
</dbReference>
<sequence length="144" mass="16360">MSCHKIRSLKCLNNGIREFACCAPRPPRCGCPPSPGTVKRMAPPADCRPGPVPPNPCVPKFPGKNVWRRYRNIVVFICFPLIIFQAFASLGHQTPSKTECREYEYMLRRTKRFPWGRRGIKSLFHNPRCNYLPGECGPPALDCD</sequence>
<reference evidence="7" key="1">
    <citation type="submission" date="2017-09" db="EMBL/GenBank/DDBJ databases">
        <title>Contemporary evolution of a Lepidopteran species, Heliothis virescens, in response to modern agricultural practices.</title>
        <authorList>
            <person name="Fritz M.L."/>
            <person name="Deyonke A.M."/>
            <person name="Papanicolaou A."/>
            <person name="Micinski S."/>
            <person name="Westbrook J."/>
            <person name="Gould F."/>
        </authorList>
    </citation>
    <scope>NUCLEOTIDE SEQUENCE [LARGE SCALE GENOMIC DNA]</scope>
    <source>
        <strain evidence="7">HvINT-</strain>
        <tissue evidence="7">Whole body</tissue>
    </source>
</reference>
<organism evidence="7">
    <name type="scientific">Heliothis virescens</name>
    <name type="common">Tobacco budworm moth</name>
    <dbReference type="NCBI Taxonomy" id="7102"/>
    <lineage>
        <taxon>Eukaryota</taxon>
        <taxon>Metazoa</taxon>
        <taxon>Ecdysozoa</taxon>
        <taxon>Arthropoda</taxon>
        <taxon>Hexapoda</taxon>
        <taxon>Insecta</taxon>
        <taxon>Pterygota</taxon>
        <taxon>Neoptera</taxon>
        <taxon>Endopterygota</taxon>
        <taxon>Lepidoptera</taxon>
        <taxon>Glossata</taxon>
        <taxon>Ditrysia</taxon>
        <taxon>Noctuoidea</taxon>
        <taxon>Noctuidae</taxon>
        <taxon>Heliothinae</taxon>
        <taxon>Heliothis</taxon>
    </lineage>
</organism>
<evidence type="ECO:0000313" key="7">
    <source>
        <dbReference type="EMBL" id="PCG73909.1"/>
    </source>
</evidence>